<dbReference type="Proteomes" id="UP001416393">
    <property type="component" value="Unassembled WGS sequence"/>
</dbReference>
<evidence type="ECO:0000256" key="2">
    <source>
        <dbReference type="ARBA" id="ARBA00022723"/>
    </source>
</evidence>
<name>A0ABV0AB93_9FLAO</name>
<keyword evidence="3 5" id="KW-0378">Hydrolase</keyword>
<evidence type="ECO:0000313" key="5">
    <source>
        <dbReference type="EMBL" id="MEN3324133.1"/>
    </source>
</evidence>
<reference evidence="5 6" key="1">
    <citation type="submission" date="2024-01" db="EMBL/GenBank/DDBJ databases">
        <title>Mariniflexile litorale sp. nov., isolated from the shallow sediments of the Sea of Japan.</title>
        <authorList>
            <person name="Romanenko L."/>
            <person name="Bystritskaya E."/>
            <person name="Isaeva M."/>
        </authorList>
    </citation>
    <scope>NUCLEOTIDE SEQUENCE [LARGE SCALE GENOMIC DNA]</scope>
    <source>
        <strain evidence="5 6">KCTC 32427</strain>
    </source>
</reference>
<dbReference type="InterPro" id="IPR036412">
    <property type="entry name" value="HAD-like_sf"/>
</dbReference>
<dbReference type="SUPFAM" id="SSF56784">
    <property type="entry name" value="HAD-like"/>
    <property type="match status" value="1"/>
</dbReference>
<evidence type="ECO:0000256" key="1">
    <source>
        <dbReference type="ARBA" id="ARBA00001946"/>
    </source>
</evidence>
<dbReference type="InterPro" id="IPR051400">
    <property type="entry name" value="HAD-like_hydrolase"/>
</dbReference>
<keyword evidence="6" id="KW-1185">Reference proteome</keyword>
<dbReference type="InterPro" id="IPR006439">
    <property type="entry name" value="HAD-SF_hydro_IA"/>
</dbReference>
<proteinExistence type="predicted"/>
<keyword evidence="2" id="KW-0479">Metal-binding</keyword>
<dbReference type="PANTHER" id="PTHR46470:SF2">
    <property type="entry name" value="GLYCERALDEHYDE 3-PHOSPHATE PHOSPHATASE"/>
    <property type="match status" value="1"/>
</dbReference>
<evidence type="ECO:0000256" key="4">
    <source>
        <dbReference type="ARBA" id="ARBA00022842"/>
    </source>
</evidence>
<evidence type="ECO:0000256" key="3">
    <source>
        <dbReference type="ARBA" id="ARBA00022801"/>
    </source>
</evidence>
<dbReference type="RefSeq" id="WP_346241939.1">
    <property type="nucleotide sequence ID" value="NZ_JAZHYP010000004.1"/>
</dbReference>
<sequence length="693" mass="81935">MLLKKLQSEINQKGIKVLFVDYYDTIVHRTVHPNYTLRIWAKLMIRELGLNISIDELYFIRQQSTSFLAKKQKKSSVELSYKILKEHVCMRLMNENHLDKHKIKDFINFFENADLISEVSVQYLNNNILDFLKEFKKNGGQIYLVSDFYSSKSLFEGLLKNHGINDLFDDVYSSASLGKSKETGDIFNHIISLMSIKKETVMMIGDNKNSDFLNANKAGLNSFLLPHKKYLKRNRKKSLGNDKRNLKRIINNTQKDYKSSKNLPYVDYAIFYHFFTERLYYKCRKDGVKDLFFLAREGQFLKRMFDSYQKLNRASGIHKVNTHYIKMSRQSSLQIHLKDIEHEDFDYLNERYPNLDLESFLSHLNCPSSIKITIAEELKTNLSLTIKNFFNSELFLQLKDNKVFINFYNDHRNTNYDAFQNYLNSFGVDYEKSGIYVVDIGWAGTMQESIHTFLHKKIPVTGYYFGVTNIYNIEEKTKRYGLLFSILPYANYYDHLLNANTQLYEQFASADHGSAIAYSNEVPGFVIENHNDKEKWLYYNYIQELQNQMFKYHLSLNEGLKTICYNQNLAQKVISQKALEIGLFQKFKHLKFMETLSSGFYQNLGNNEIGINYSNTIGRNIFKNIISFILTPELVFRYIIKLEPILYPKSKILAFLVPKFIIHKYFILNKIIRFNFIHKYFLLKEHYFNNHQK</sequence>
<dbReference type="PANTHER" id="PTHR46470">
    <property type="entry name" value="N-ACYLNEURAMINATE-9-PHOSPHATASE"/>
    <property type="match status" value="1"/>
</dbReference>
<dbReference type="EC" id="3.1.3.-" evidence="5"/>
<dbReference type="EMBL" id="JAZHYP010000004">
    <property type="protein sequence ID" value="MEN3324133.1"/>
    <property type="molecule type" value="Genomic_DNA"/>
</dbReference>
<dbReference type="Gene3D" id="3.40.50.1000">
    <property type="entry name" value="HAD superfamily/HAD-like"/>
    <property type="match status" value="1"/>
</dbReference>
<dbReference type="NCBIfam" id="TIGR01549">
    <property type="entry name" value="HAD-SF-IA-v1"/>
    <property type="match status" value="1"/>
</dbReference>
<comment type="cofactor">
    <cofactor evidence="1">
        <name>Mg(2+)</name>
        <dbReference type="ChEBI" id="CHEBI:18420"/>
    </cofactor>
</comment>
<gene>
    <name evidence="5" type="ORF">VP395_10365</name>
</gene>
<comment type="caution">
    <text evidence="5">The sequence shown here is derived from an EMBL/GenBank/DDBJ whole genome shotgun (WGS) entry which is preliminary data.</text>
</comment>
<organism evidence="5 6">
    <name type="scientific">Mariniflexile soesokkakense</name>
    <dbReference type="NCBI Taxonomy" id="1343160"/>
    <lineage>
        <taxon>Bacteria</taxon>
        <taxon>Pseudomonadati</taxon>
        <taxon>Bacteroidota</taxon>
        <taxon>Flavobacteriia</taxon>
        <taxon>Flavobacteriales</taxon>
        <taxon>Flavobacteriaceae</taxon>
        <taxon>Mariniflexile</taxon>
    </lineage>
</organism>
<dbReference type="InterPro" id="IPR023214">
    <property type="entry name" value="HAD_sf"/>
</dbReference>
<protein>
    <submittedName>
        <fullName evidence="5">HAD family hydrolase</fullName>
        <ecNumber evidence="5">3.1.3.-</ecNumber>
    </submittedName>
</protein>
<dbReference type="GO" id="GO:0016787">
    <property type="term" value="F:hydrolase activity"/>
    <property type="evidence" value="ECO:0007669"/>
    <property type="project" value="UniProtKB-KW"/>
</dbReference>
<accession>A0ABV0AB93</accession>
<keyword evidence="4" id="KW-0460">Magnesium</keyword>
<evidence type="ECO:0000313" key="6">
    <source>
        <dbReference type="Proteomes" id="UP001416393"/>
    </source>
</evidence>
<dbReference type="Pfam" id="PF00702">
    <property type="entry name" value="Hydrolase"/>
    <property type="match status" value="1"/>
</dbReference>